<accession>A0ABQ5XUW8</accession>
<dbReference type="RefSeq" id="WP_284323260.1">
    <property type="nucleotide sequence ID" value="NZ_BSOB01000064.1"/>
</dbReference>
<dbReference type="Proteomes" id="UP001156670">
    <property type="component" value="Unassembled WGS sequence"/>
</dbReference>
<proteinExistence type="predicted"/>
<reference evidence="2" key="1">
    <citation type="journal article" date="2019" name="Int. J. Syst. Evol. Microbiol.">
        <title>The Global Catalogue of Microorganisms (GCM) 10K type strain sequencing project: providing services to taxonomists for standard genome sequencing and annotation.</title>
        <authorList>
            <consortium name="The Broad Institute Genomics Platform"/>
            <consortium name="The Broad Institute Genome Sequencing Center for Infectious Disease"/>
            <person name="Wu L."/>
            <person name="Ma J."/>
        </authorList>
    </citation>
    <scope>NUCLEOTIDE SEQUENCE [LARGE SCALE GENOMIC DNA]</scope>
    <source>
        <strain evidence="2">NBRC 111980</strain>
    </source>
</reference>
<evidence type="ECO:0000313" key="2">
    <source>
        <dbReference type="Proteomes" id="UP001156670"/>
    </source>
</evidence>
<evidence type="ECO:0000313" key="1">
    <source>
        <dbReference type="EMBL" id="GLQ95579.1"/>
    </source>
</evidence>
<keyword evidence="2" id="KW-1185">Reference proteome</keyword>
<organism evidence="1 2">
    <name type="scientific">Dyella acidisoli</name>
    <dbReference type="NCBI Taxonomy" id="1867834"/>
    <lineage>
        <taxon>Bacteria</taxon>
        <taxon>Pseudomonadati</taxon>
        <taxon>Pseudomonadota</taxon>
        <taxon>Gammaproteobacteria</taxon>
        <taxon>Lysobacterales</taxon>
        <taxon>Rhodanobacteraceae</taxon>
        <taxon>Dyella</taxon>
    </lineage>
</organism>
<sequence>MSADLHTLAEPLLEMTRRLVGTLQQESSMERRLALTKRLVRQLGDDAYPVFLKVLLIVAESEDASAKQCIADLLAAAAQRMDLPRGQLSAWGSSCRSDAEDVSAHVAGSMNRRRLLGPIEYLTVWYCQQTQRPMLEKALYADAMRKLLKLFELNPQLRSFYASKLETEAGTELEGTYTKDTRDILGRLAQRWQQANSTPEDVVQVAIRGTVPVAPVPPGWIVHQL</sequence>
<name>A0ABQ5XUW8_9GAMM</name>
<gene>
    <name evidence="1" type="ORF">GCM10007901_45350</name>
</gene>
<comment type="caution">
    <text evidence="1">The sequence shown here is derived from an EMBL/GenBank/DDBJ whole genome shotgun (WGS) entry which is preliminary data.</text>
</comment>
<dbReference type="EMBL" id="BSOB01000064">
    <property type="protein sequence ID" value="GLQ95579.1"/>
    <property type="molecule type" value="Genomic_DNA"/>
</dbReference>
<protein>
    <submittedName>
        <fullName evidence="1">Uncharacterized protein</fullName>
    </submittedName>
</protein>